<protein>
    <recommendedName>
        <fullName evidence="5">Ig-like domain-containing protein</fullName>
    </recommendedName>
</protein>
<evidence type="ECO:0008006" key="5">
    <source>
        <dbReference type="Google" id="ProtNLM"/>
    </source>
</evidence>
<comment type="caution">
    <text evidence="3">The sequence shown here is derived from an EMBL/GenBank/DDBJ whole genome shotgun (WGS) entry which is preliminary data.</text>
</comment>
<proteinExistence type="predicted"/>
<evidence type="ECO:0000256" key="2">
    <source>
        <dbReference type="SAM" id="SignalP"/>
    </source>
</evidence>
<keyword evidence="2" id="KW-0732">Signal</keyword>
<dbReference type="Proteomes" id="UP001589568">
    <property type="component" value="Unassembled WGS sequence"/>
</dbReference>
<feature type="region of interest" description="Disordered" evidence="1">
    <location>
        <begin position="343"/>
        <end position="385"/>
    </location>
</feature>
<accession>A0ABV5NM08</accession>
<evidence type="ECO:0000313" key="3">
    <source>
        <dbReference type="EMBL" id="MFB9471340.1"/>
    </source>
</evidence>
<evidence type="ECO:0000313" key="4">
    <source>
        <dbReference type="Proteomes" id="UP001589568"/>
    </source>
</evidence>
<feature type="chain" id="PRO_5045572404" description="Ig-like domain-containing protein" evidence="2">
    <location>
        <begin position="35"/>
        <end position="385"/>
    </location>
</feature>
<sequence>MMSVGLARKAAAFGASTAALAALAAGLVAGPAQAATAAKPASKAKVSATTPKAAPGAYEGSCPVKVNFSAKIKVPVKGSTKVAYRWLHGDGSKSKVKTVTVKGKGTKTVTVKQSITFTEDVKKGWEAVQVLGPKKVTSKKGYFSVNCQSLKEVERTQLDPTISARAWASPSSYAGRCAPGARIGFTGVISSSRPAWVRYRWVVNGDAVDYGKIKVRDSRKVGLSISPRHSQRGWAQLQVLSPDSASSNRAYYKVWCKDYEAPKPHTKISASAHATTGTDCSVRASGSVTSTGAGRVTYRWSLNGRTVSDGSTYFGRDGGTIVIPGFSTALSGHATKGGVVTLSVTGPDNSDSSSDRYAPCRPEPKPTETPTDSAPAPETKIGDAL</sequence>
<feature type="signal peptide" evidence="2">
    <location>
        <begin position="1"/>
        <end position="34"/>
    </location>
</feature>
<name>A0ABV5NM08_9ACTN</name>
<organism evidence="3 4">
    <name type="scientific">Nonomuraea salmonea</name>
    <dbReference type="NCBI Taxonomy" id="46181"/>
    <lineage>
        <taxon>Bacteria</taxon>
        <taxon>Bacillati</taxon>
        <taxon>Actinomycetota</taxon>
        <taxon>Actinomycetes</taxon>
        <taxon>Streptosporangiales</taxon>
        <taxon>Streptosporangiaceae</taxon>
        <taxon>Nonomuraea</taxon>
    </lineage>
</organism>
<evidence type="ECO:0000256" key="1">
    <source>
        <dbReference type="SAM" id="MobiDB-lite"/>
    </source>
</evidence>
<dbReference type="RefSeq" id="WP_345390235.1">
    <property type="nucleotide sequence ID" value="NZ_BAAAXS010000001.1"/>
</dbReference>
<feature type="compositionally biased region" description="Polar residues" evidence="1">
    <location>
        <begin position="343"/>
        <end position="352"/>
    </location>
</feature>
<dbReference type="EMBL" id="JBHMCF010000012">
    <property type="protein sequence ID" value="MFB9471340.1"/>
    <property type="molecule type" value="Genomic_DNA"/>
</dbReference>
<reference evidence="3 4" key="1">
    <citation type="submission" date="2024-09" db="EMBL/GenBank/DDBJ databases">
        <authorList>
            <person name="Sun Q."/>
            <person name="Mori K."/>
        </authorList>
    </citation>
    <scope>NUCLEOTIDE SEQUENCE [LARGE SCALE GENOMIC DNA]</scope>
    <source>
        <strain evidence="3 4">JCM 3324</strain>
    </source>
</reference>
<gene>
    <name evidence="3" type="ORF">ACFFR3_17595</name>
</gene>
<keyword evidence="4" id="KW-1185">Reference proteome</keyword>